<accession>A0A419A3Y0</accession>
<comment type="caution">
    <text evidence="2">The sequence shown here is derived from an EMBL/GenBank/DDBJ whole genome shotgun (WGS) entry which is preliminary data.</text>
</comment>
<reference evidence="3" key="1">
    <citation type="submission" date="2018-09" db="EMBL/GenBank/DDBJ databases">
        <title>Paracoccus onubensis nov. sp. a moderate halophilic bacterium isolated from Gruta de las Maravillas (Aracena, Spain).</title>
        <authorList>
            <person name="Jurado V."/>
            <person name="Gutierrez-Patricio S."/>
            <person name="Gonzalez-Pimentel J.L."/>
            <person name="Miller A.Z."/>
            <person name="Laiz L."/>
            <person name="Saiz-Jimenez C."/>
        </authorList>
    </citation>
    <scope>NUCLEOTIDE SEQUENCE [LARGE SCALE GENOMIC DNA]</scope>
    <source>
        <strain evidence="3">DSM 26381</strain>
    </source>
</reference>
<name>A0A419A3Y0_9RHOB</name>
<sequence>MQLAVAVLRDAGIRADLLDTLTHHQMPQMGLALGGVRIVVPPSQMRAAHDLLAAQPLMIARPLGWRLGLIFLFLLWFSHVPPMMSGLFLRRLPDTAAQQG</sequence>
<gene>
    <name evidence="2" type="ORF">D3P05_15635</name>
</gene>
<dbReference type="AlphaFoldDB" id="A0A419A3Y0"/>
<keyword evidence="1" id="KW-1133">Transmembrane helix</keyword>
<organism evidence="2 3">
    <name type="scientific">Paracoccus siganidrum</name>
    <dbReference type="NCBI Taxonomy" id="1276757"/>
    <lineage>
        <taxon>Bacteria</taxon>
        <taxon>Pseudomonadati</taxon>
        <taxon>Pseudomonadota</taxon>
        <taxon>Alphaproteobacteria</taxon>
        <taxon>Rhodobacterales</taxon>
        <taxon>Paracoccaceae</taxon>
        <taxon>Paracoccus</taxon>
    </lineage>
</organism>
<keyword evidence="1" id="KW-0472">Membrane</keyword>
<protein>
    <submittedName>
        <fullName evidence="2">Uncharacterized protein</fullName>
    </submittedName>
</protein>
<evidence type="ECO:0000313" key="3">
    <source>
        <dbReference type="Proteomes" id="UP000283587"/>
    </source>
</evidence>
<proteinExistence type="predicted"/>
<evidence type="ECO:0000313" key="2">
    <source>
        <dbReference type="EMBL" id="RJL08770.1"/>
    </source>
</evidence>
<feature type="transmembrane region" description="Helical" evidence="1">
    <location>
        <begin position="63"/>
        <end position="81"/>
    </location>
</feature>
<evidence type="ECO:0000256" key="1">
    <source>
        <dbReference type="SAM" id="Phobius"/>
    </source>
</evidence>
<keyword evidence="3" id="KW-1185">Reference proteome</keyword>
<keyword evidence="1" id="KW-0812">Transmembrane</keyword>
<dbReference type="Proteomes" id="UP000283587">
    <property type="component" value="Unassembled WGS sequence"/>
</dbReference>
<dbReference type="EMBL" id="QZEW01000071">
    <property type="protein sequence ID" value="RJL08770.1"/>
    <property type="molecule type" value="Genomic_DNA"/>
</dbReference>